<sequence>MREVITLQFGERANYVGAHFWNLQLGCRGDDDRVGELFSERRERPAGAAAVPRALVFDAPGNFGSLGRAALQSAGSDEDDKELAAWGGAAEVHRQELHEAGDGARCWADVGQARFASHALGAVTGVEFGNSLGGMGTFQEGAQVFAGLDARDDALEGGLRVFAEECDRLQGFHVLCDAFGGFAGFGAGFMARVRDEFPKAPVLLYSVGDTQRAGQLRGAQLMDAAVAAATAADTASMRVPLFAPAELAKLSPRVQVADADFEQLSAYLAANAAQWSASLAGGRRVLDEIVNQVTQQGHYTTAESLLAPGLRIPDGASGADAIVARAFAGCSDAPVHSLSSATGLLVVDRGTHMSDVVAPTHPAAAYVAAAGALELPRAFPRVFRGVNARGDPEATPAERIPVAGVLCSTPASLGHLQHLRSALQVRSGRHFKDYERETLGELAAALDVAVDRYSSSD</sequence>
<evidence type="ECO:0000313" key="2">
    <source>
        <dbReference type="Proteomes" id="UP001140234"/>
    </source>
</evidence>
<comment type="caution">
    <text evidence="1">The sequence shown here is derived from an EMBL/GenBank/DDBJ whole genome shotgun (WGS) entry which is preliminary data.</text>
</comment>
<proteinExistence type="predicted"/>
<keyword evidence="2" id="KW-1185">Reference proteome</keyword>
<name>A0ACC1K907_9FUNG</name>
<protein>
    <submittedName>
        <fullName evidence="1">MtDNA inheritance, partitioning of the mitochondrial organelle</fullName>
    </submittedName>
</protein>
<reference evidence="1" key="1">
    <citation type="submission" date="2022-07" db="EMBL/GenBank/DDBJ databases">
        <title>Phylogenomic reconstructions and comparative analyses of Kickxellomycotina fungi.</title>
        <authorList>
            <person name="Reynolds N.K."/>
            <person name="Stajich J.E."/>
            <person name="Barry K."/>
            <person name="Grigoriev I.V."/>
            <person name="Crous P."/>
            <person name="Smith M.E."/>
        </authorList>
    </citation>
    <scope>NUCLEOTIDE SEQUENCE</scope>
    <source>
        <strain evidence="1">CBS 109366</strain>
    </source>
</reference>
<evidence type="ECO:0000313" key="1">
    <source>
        <dbReference type="EMBL" id="KAJ2775917.1"/>
    </source>
</evidence>
<dbReference type="EMBL" id="JANBUJ010000001">
    <property type="protein sequence ID" value="KAJ2775917.1"/>
    <property type="molecule type" value="Genomic_DNA"/>
</dbReference>
<accession>A0ACC1K907</accession>
<gene>
    <name evidence="1" type="primary">DML1</name>
    <name evidence="1" type="ORF">IWQ57_000074</name>
</gene>
<dbReference type="Proteomes" id="UP001140234">
    <property type="component" value="Unassembled WGS sequence"/>
</dbReference>
<organism evidence="1 2">
    <name type="scientific">Coemansia nantahalensis</name>
    <dbReference type="NCBI Taxonomy" id="2789366"/>
    <lineage>
        <taxon>Eukaryota</taxon>
        <taxon>Fungi</taxon>
        <taxon>Fungi incertae sedis</taxon>
        <taxon>Zoopagomycota</taxon>
        <taxon>Kickxellomycotina</taxon>
        <taxon>Kickxellomycetes</taxon>
        <taxon>Kickxellales</taxon>
        <taxon>Kickxellaceae</taxon>
        <taxon>Coemansia</taxon>
    </lineage>
</organism>